<dbReference type="InterPro" id="IPR011335">
    <property type="entry name" value="Restrct_endonuc-II-like"/>
</dbReference>
<accession>A0A6G9YRR6</accession>
<sequence>MRRLPGPHPAKRRNPVVSRVFGPSEDGSPGPRRYDRAESRGDRTCAKWSEVGLGVAKPMRSDRWTGADLDHLPENGLHYEVLNGQLVVSAPPTTRHQVVLHGMAHALNAALPDDDYEIGYGLGVLIGQDEPIPDLIVTASPIDPDLSRVPAEQVVLAIEVVSESSRMADRSIKPLLYAEAGIPHYWRCEIQPVHPQLPGELPPVVFTYVLGTDGSYQLTHRVSAGDTVTLRIPFEFCVDPAALLSV</sequence>
<protein>
    <submittedName>
        <fullName evidence="3">Uma2 family endonuclease</fullName>
    </submittedName>
</protein>
<dbReference type="InterPro" id="IPR008538">
    <property type="entry name" value="Uma2"/>
</dbReference>
<feature type="compositionally biased region" description="Basic residues" evidence="1">
    <location>
        <begin position="1"/>
        <end position="14"/>
    </location>
</feature>
<feature type="domain" description="Putative restriction endonuclease" evidence="2">
    <location>
        <begin position="68"/>
        <end position="230"/>
    </location>
</feature>
<reference evidence="3 4" key="1">
    <citation type="journal article" date="2019" name="ACS Chem. Biol.">
        <title>Identification and Mobilization of a Cryptic Antibiotic Biosynthesis Gene Locus from a Human-Pathogenic Nocardia Isolate.</title>
        <authorList>
            <person name="Herisse M."/>
            <person name="Ishida K."/>
            <person name="Porter J.L."/>
            <person name="Howden B."/>
            <person name="Hertweck C."/>
            <person name="Stinear T.P."/>
            <person name="Pidot S.J."/>
        </authorList>
    </citation>
    <scope>NUCLEOTIDE SEQUENCE [LARGE SCALE GENOMIC DNA]</scope>
    <source>
        <strain evidence="3 4">AUSMDU00012717</strain>
    </source>
</reference>
<dbReference type="Pfam" id="PF05685">
    <property type="entry name" value="Uma2"/>
    <property type="match status" value="1"/>
</dbReference>
<dbReference type="EMBL" id="CP046172">
    <property type="protein sequence ID" value="QIS15898.1"/>
    <property type="molecule type" value="Genomic_DNA"/>
</dbReference>
<evidence type="ECO:0000313" key="4">
    <source>
        <dbReference type="Proteomes" id="UP000503540"/>
    </source>
</evidence>
<feature type="region of interest" description="Disordered" evidence="1">
    <location>
        <begin position="1"/>
        <end position="41"/>
    </location>
</feature>
<dbReference type="Proteomes" id="UP000503540">
    <property type="component" value="Chromosome"/>
</dbReference>
<dbReference type="AlphaFoldDB" id="A0A6G9YRR6"/>
<dbReference type="InterPro" id="IPR012296">
    <property type="entry name" value="Nuclease_put_TT1808"/>
</dbReference>
<keyword evidence="3" id="KW-0378">Hydrolase</keyword>
<keyword evidence="4" id="KW-1185">Reference proteome</keyword>
<keyword evidence="3" id="KW-0540">Nuclease</keyword>
<keyword evidence="3" id="KW-0255">Endonuclease</keyword>
<dbReference type="GO" id="GO:0004519">
    <property type="term" value="F:endonuclease activity"/>
    <property type="evidence" value="ECO:0007669"/>
    <property type="project" value="UniProtKB-KW"/>
</dbReference>
<evidence type="ECO:0000259" key="2">
    <source>
        <dbReference type="Pfam" id="PF05685"/>
    </source>
</evidence>
<evidence type="ECO:0000256" key="1">
    <source>
        <dbReference type="SAM" id="MobiDB-lite"/>
    </source>
</evidence>
<gene>
    <name evidence="3" type="ORF">F5544_40410</name>
</gene>
<name>A0A6G9YRR6_9NOCA</name>
<dbReference type="SUPFAM" id="SSF52980">
    <property type="entry name" value="Restriction endonuclease-like"/>
    <property type="match status" value="1"/>
</dbReference>
<dbReference type="PANTHER" id="PTHR35400">
    <property type="entry name" value="SLR1083 PROTEIN"/>
    <property type="match status" value="1"/>
</dbReference>
<proteinExistence type="predicted"/>
<dbReference type="PANTHER" id="PTHR35400:SF3">
    <property type="entry name" value="SLL1072 PROTEIN"/>
    <property type="match status" value="1"/>
</dbReference>
<feature type="compositionally biased region" description="Basic and acidic residues" evidence="1">
    <location>
        <begin position="32"/>
        <end position="41"/>
    </location>
</feature>
<organism evidence="3 4">
    <name type="scientific">Nocardia arthritidis</name>
    <dbReference type="NCBI Taxonomy" id="228602"/>
    <lineage>
        <taxon>Bacteria</taxon>
        <taxon>Bacillati</taxon>
        <taxon>Actinomycetota</taxon>
        <taxon>Actinomycetes</taxon>
        <taxon>Mycobacteriales</taxon>
        <taxon>Nocardiaceae</taxon>
        <taxon>Nocardia</taxon>
    </lineage>
</organism>
<dbReference type="Gene3D" id="3.90.1570.10">
    <property type="entry name" value="tt1808, chain A"/>
    <property type="match status" value="1"/>
</dbReference>
<dbReference type="KEGG" id="nah:F5544_40410"/>
<dbReference type="CDD" id="cd06260">
    <property type="entry name" value="DUF820-like"/>
    <property type="match status" value="1"/>
</dbReference>
<evidence type="ECO:0000313" key="3">
    <source>
        <dbReference type="EMBL" id="QIS15898.1"/>
    </source>
</evidence>